<dbReference type="HAMAP" id="MF_00922">
    <property type="entry name" value="OM_assembly_BamD"/>
    <property type="match status" value="1"/>
</dbReference>
<dbReference type="GO" id="GO:1990063">
    <property type="term" value="C:Bam protein complex"/>
    <property type="evidence" value="ECO:0007669"/>
    <property type="project" value="TreeGrafter"/>
</dbReference>
<gene>
    <name evidence="6" type="primary">bamD</name>
    <name evidence="8" type="ORF">C8N29_104210</name>
</gene>
<dbReference type="SUPFAM" id="SSF48452">
    <property type="entry name" value="TPR-like"/>
    <property type="match status" value="2"/>
</dbReference>
<dbReference type="EMBL" id="QAON01000004">
    <property type="protein sequence ID" value="PTQ90165.1"/>
    <property type="molecule type" value="Genomic_DNA"/>
</dbReference>
<evidence type="ECO:0000256" key="2">
    <source>
        <dbReference type="ARBA" id="ARBA00023136"/>
    </source>
</evidence>
<dbReference type="InterPro" id="IPR039565">
    <property type="entry name" value="BamD-like"/>
</dbReference>
<protein>
    <recommendedName>
        <fullName evidence="6">Outer membrane protein assembly factor BamD</fullName>
    </recommendedName>
</protein>
<dbReference type="GO" id="GO:0051205">
    <property type="term" value="P:protein insertion into membrane"/>
    <property type="evidence" value="ECO:0007669"/>
    <property type="project" value="UniProtKB-UniRule"/>
</dbReference>
<organism evidence="8 9">
    <name type="scientific">Agitococcus lubricus</name>
    <dbReference type="NCBI Taxonomy" id="1077255"/>
    <lineage>
        <taxon>Bacteria</taxon>
        <taxon>Pseudomonadati</taxon>
        <taxon>Pseudomonadota</taxon>
        <taxon>Gammaproteobacteria</taxon>
        <taxon>Moraxellales</taxon>
        <taxon>Moraxellaceae</taxon>
        <taxon>Agitococcus</taxon>
    </lineage>
</organism>
<evidence type="ECO:0000313" key="9">
    <source>
        <dbReference type="Proteomes" id="UP000244223"/>
    </source>
</evidence>
<dbReference type="NCBIfam" id="TIGR03302">
    <property type="entry name" value="OM_YfiO"/>
    <property type="match status" value="1"/>
</dbReference>
<accession>A0A2T5J196</accession>
<reference evidence="8 9" key="1">
    <citation type="submission" date="2018-04" db="EMBL/GenBank/DDBJ databases">
        <title>Genomic Encyclopedia of Archaeal and Bacterial Type Strains, Phase II (KMG-II): from individual species to whole genera.</title>
        <authorList>
            <person name="Goeker M."/>
        </authorList>
    </citation>
    <scope>NUCLEOTIDE SEQUENCE [LARGE SCALE GENOMIC DNA]</scope>
    <source>
        <strain evidence="8 9">DSM 5822</strain>
    </source>
</reference>
<sequence length="290" mass="33191">MRLLSLFALTLCVAACSTTPDTKGILSEQGYYEAAQKSLKYGNFENASKHLEALESHYPVGVYTEQAQLDIIYARYKHLDYPGAVVAAERFIRLHPLNPQIDYAYYLRALANFEADKDAFLRFIPLNTAHRDLNSSRLAFDNFNELVRRFPNSAYAPDARQHMIYIRNQMAENELHAGRYYLKRKTYVAALNRARWVVENYPQTPQTPEALAMIVHCYQQLGMTDLANQQLALLKTNYPDYVDTQNQVKLDLGAQNEERSWLNMVSFNLLDKKLTTSPKTGDVPPPKAAQ</sequence>
<proteinExistence type="inferred from homology"/>
<feature type="domain" description="Outer membrane lipoprotein BamD-like" evidence="7">
    <location>
        <begin position="29"/>
        <end position="230"/>
    </location>
</feature>
<evidence type="ECO:0000256" key="6">
    <source>
        <dbReference type="HAMAP-Rule" id="MF_00922"/>
    </source>
</evidence>
<dbReference type="PANTHER" id="PTHR37423:SF1">
    <property type="entry name" value="OUTER MEMBRANE PROTEIN ASSEMBLY FACTOR BAMD"/>
    <property type="match status" value="1"/>
</dbReference>
<dbReference type="AlphaFoldDB" id="A0A2T5J196"/>
<comment type="caution">
    <text evidence="8">The sequence shown here is derived from an EMBL/GenBank/DDBJ whole genome shotgun (WGS) entry which is preliminary data.</text>
</comment>
<dbReference type="Gene3D" id="1.25.40.10">
    <property type="entry name" value="Tetratricopeptide repeat domain"/>
    <property type="match status" value="1"/>
</dbReference>
<name>A0A2T5J196_9GAMM</name>
<evidence type="ECO:0000256" key="1">
    <source>
        <dbReference type="ARBA" id="ARBA00022729"/>
    </source>
</evidence>
<keyword evidence="9" id="KW-1185">Reference proteome</keyword>
<comment type="similarity">
    <text evidence="6">Belongs to the BamD family.</text>
</comment>
<keyword evidence="1 6" id="KW-0732">Signal</keyword>
<evidence type="ECO:0000256" key="4">
    <source>
        <dbReference type="ARBA" id="ARBA00023237"/>
    </source>
</evidence>
<evidence type="ECO:0000256" key="3">
    <source>
        <dbReference type="ARBA" id="ARBA00023139"/>
    </source>
</evidence>
<keyword evidence="2 6" id="KW-0472">Membrane</keyword>
<dbReference type="OrthoDB" id="9779191at2"/>
<evidence type="ECO:0000313" key="8">
    <source>
        <dbReference type="EMBL" id="PTQ90165.1"/>
    </source>
</evidence>
<dbReference type="Proteomes" id="UP000244223">
    <property type="component" value="Unassembled WGS sequence"/>
</dbReference>
<dbReference type="PANTHER" id="PTHR37423">
    <property type="entry name" value="SOLUBLE LYTIC MUREIN TRANSGLYCOSYLASE-RELATED"/>
    <property type="match status" value="1"/>
</dbReference>
<dbReference type="RefSeq" id="WP_107865160.1">
    <property type="nucleotide sequence ID" value="NZ_QAON01000004.1"/>
</dbReference>
<evidence type="ECO:0000259" key="7">
    <source>
        <dbReference type="Pfam" id="PF13525"/>
    </source>
</evidence>
<comment type="subcellular location">
    <subcellularLocation>
        <location evidence="6">Cell outer membrane</location>
    </subcellularLocation>
</comment>
<dbReference type="Pfam" id="PF13525">
    <property type="entry name" value="YfiO"/>
    <property type="match status" value="1"/>
</dbReference>
<comment type="subunit">
    <text evidence="6">Part of the Bam complex.</text>
</comment>
<dbReference type="GO" id="GO:0043165">
    <property type="term" value="P:Gram-negative-bacterium-type cell outer membrane assembly"/>
    <property type="evidence" value="ECO:0007669"/>
    <property type="project" value="UniProtKB-UniRule"/>
</dbReference>
<keyword evidence="4 6" id="KW-0998">Cell outer membrane</keyword>
<dbReference type="InterPro" id="IPR017689">
    <property type="entry name" value="BamD"/>
</dbReference>
<keyword evidence="3" id="KW-0564">Palmitate</keyword>
<keyword evidence="5" id="KW-0449">Lipoprotein</keyword>
<dbReference type="InterPro" id="IPR011990">
    <property type="entry name" value="TPR-like_helical_dom_sf"/>
</dbReference>
<evidence type="ECO:0000256" key="5">
    <source>
        <dbReference type="ARBA" id="ARBA00023288"/>
    </source>
</evidence>
<dbReference type="CDD" id="cd15830">
    <property type="entry name" value="BamD"/>
    <property type="match status" value="1"/>
</dbReference>
<comment type="function">
    <text evidence="6">Part of the outer membrane protein assembly complex, which is involved in assembly and insertion of beta-barrel proteins into the outer membrane.</text>
</comment>